<gene>
    <name evidence="2" type="ORF">IED13_19665</name>
</gene>
<proteinExistence type="predicted"/>
<name>A0A927EAV4_9HYPH</name>
<dbReference type="AlphaFoldDB" id="A0A927EAV4"/>
<keyword evidence="1" id="KW-0732">Signal</keyword>
<accession>A0A927EAV4</accession>
<protein>
    <submittedName>
        <fullName evidence="2">Uncharacterized protein</fullName>
    </submittedName>
</protein>
<dbReference type="Proteomes" id="UP000619295">
    <property type="component" value="Unassembled WGS sequence"/>
</dbReference>
<feature type="signal peptide" evidence="1">
    <location>
        <begin position="1"/>
        <end position="19"/>
    </location>
</feature>
<feature type="chain" id="PRO_5037204579" evidence="1">
    <location>
        <begin position="20"/>
        <end position="189"/>
    </location>
</feature>
<evidence type="ECO:0000313" key="3">
    <source>
        <dbReference type="Proteomes" id="UP000619295"/>
    </source>
</evidence>
<organism evidence="2 3">
    <name type="scientific">Bosea spartocytisi</name>
    <dbReference type="NCBI Taxonomy" id="2773451"/>
    <lineage>
        <taxon>Bacteria</taxon>
        <taxon>Pseudomonadati</taxon>
        <taxon>Pseudomonadota</taxon>
        <taxon>Alphaproteobacteria</taxon>
        <taxon>Hyphomicrobiales</taxon>
        <taxon>Boseaceae</taxon>
        <taxon>Bosea</taxon>
    </lineage>
</organism>
<sequence length="189" mass="20691">MATALAALALSVAAATSHAETIVMPHGLSVDLPEGWHVDGSPEGEVSQTGLRRVQLVCDSEACRKTQETCTILMRSKEIEGADDAARLRALYASPLDRYTRLRAVLRSTSKDAEIRKPLEIVRMGEREWYRVETDARHNYKSGLFAETVVSGLYVGGICKTCETGEERHRDGLKILMSLKSSAAAASLR</sequence>
<comment type="caution">
    <text evidence="2">The sequence shown here is derived from an EMBL/GenBank/DDBJ whole genome shotgun (WGS) entry which is preliminary data.</text>
</comment>
<keyword evidence="3" id="KW-1185">Reference proteome</keyword>
<evidence type="ECO:0000313" key="2">
    <source>
        <dbReference type="EMBL" id="MBD3847923.1"/>
    </source>
</evidence>
<evidence type="ECO:0000256" key="1">
    <source>
        <dbReference type="SAM" id="SignalP"/>
    </source>
</evidence>
<dbReference type="EMBL" id="JACXWY010000014">
    <property type="protein sequence ID" value="MBD3847923.1"/>
    <property type="molecule type" value="Genomic_DNA"/>
</dbReference>
<reference evidence="2" key="1">
    <citation type="submission" date="2020-09" db="EMBL/GenBank/DDBJ databases">
        <title>Bosea spartocytisi sp. nov. a root nodule endophyte of Spartocytisus supranubius in the high mountain ecosystem fo the Teide National Park (Canary Islands, Spain).</title>
        <authorList>
            <person name="Pulido-Suarez L."/>
            <person name="Peix A."/>
            <person name="Igual J.M."/>
            <person name="Socas-Perez N."/>
            <person name="Velazquez E."/>
            <person name="Flores-Felix J.D."/>
            <person name="Leon-Barrios M."/>
        </authorList>
    </citation>
    <scope>NUCLEOTIDE SEQUENCE</scope>
    <source>
        <strain evidence="2">SSUT16</strain>
    </source>
</reference>